<dbReference type="OrthoDB" id="340346at2759"/>
<gene>
    <name evidence="2" type="ORF">CBOVIS_LOCUS13053</name>
</gene>
<proteinExistence type="predicted"/>
<dbReference type="AlphaFoldDB" id="A0A8S1FER5"/>
<reference evidence="2 3" key="1">
    <citation type="submission" date="2020-04" db="EMBL/GenBank/DDBJ databases">
        <authorList>
            <person name="Laetsch R D."/>
            <person name="Stevens L."/>
            <person name="Kumar S."/>
            <person name="Blaxter L. M."/>
        </authorList>
    </citation>
    <scope>NUCLEOTIDE SEQUENCE [LARGE SCALE GENOMIC DNA]</scope>
</reference>
<dbReference type="EMBL" id="CADEPM010000015">
    <property type="protein sequence ID" value="CAB3411678.1"/>
    <property type="molecule type" value="Genomic_DNA"/>
</dbReference>
<organism evidence="2 3">
    <name type="scientific">Caenorhabditis bovis</name>
    <dbReference type="NCBI Taxonomy" id="2654633"/>
    <lineage>
        <taxon>Eukaryota</taxon>
        <taxon>Metazoa</taxon>
        <taxon>Ecdysozoa</taxon>
        <taxon>Nematoda</taxon>
        <taxon>Chromadorea</taxon>
        <taxon>Rhabditida</taxon>
        <taxon>Rhabditina</taxon>
        <taxon>Rhabditomorpha</taxon>
        <taxon>Rhabditoidea</taxon>
        <taxon>Rhabditidae</taxon>
        <taxon>Peloderinae</taxon>
        <taxon>Caenorhabditis</taxon>
    </lineage>
</organism>
<feature type="compositionally biased region" description="Polar residues" evidence="1">
    <location>
        <begin position="197"/>
        <end position="227"/>
    </location>
</feature>
<name>A0A8S1FER5_9PELO</name>
<feature type="region of interest" description="Disordered" evidence="1">
    <location>
        <begin position="184"/>
        <end position="237"/>
    </location>
</feature>
<keyword evidence="3" id="KW-1185">Reference proteome</keyword>
<protein>
    <submittedName>
        <fullName evidence="2">Uncharacterized protein</fullName>
    </submittedName>
</protein>
<evidence type="ECO:0000313" key="2">
    <source>
        <dbReference type="EMBL" id="CAB3411678.1"/>
    </source>
</evidence>
<accession>A0A8S1FER5</accession>
<feature type="compositionally biased region" description="Low complexity" evidence="1">
    <location>
        <begin position="184"/>
        <end position="196"/>
    </location>
</feature>
<dbReference type="Proteomes" id="UP000494206">
    <property type="component" value="Unassembled WGS sequence"/>
</dbReference>
<feature type="region of interest" description="Disordered" evidence="1">
    <location>
        <begin position="1"/>
        <end position="25"/>
    </location>
</feature>
<evidence type="ECO:0000313" key="3">
    <source>
        <dbReference type="Proteomes" id="UP000494206"/>
    </source>
</evidence>
<evidence type="ECO:0000256" key="1">
    <source>
        <dbReference type="SAM" id="MobiDB-lite"/>
    </source>
</evidence>
<comment type="caution">
    <text evidence="2">The sequence shown here is derived from an EMBL/GenBank/DDBJ whole genome shotgun (WGS) entry which is preliminary data.</text>
</comment>
<sequence>MSSSNTGSSTTESANNQSSSKGSSRSANLLVVQLSQVIEGEEQIVANLTINFPSNKSVISRTGADVLRNQINDVVKKFIVDPTNFIEPKDKKDVSTQTFHVPTPITETAEADENQERIQSATVSNELNFEPLVVKFEIFAPNKHENIDYVMPNLDGVSMDDIDLMREAMANELISIIASAPENSTSSATASSLNSTMEVKTSDVQGVTDSQSTSFDPTVPSTSSGITENRRIRRKSDLIDDKIEGNDAKKYKKNEVTKL</sequence>